<gene>
    <name evidence="4" type="primary">GILT1_4</name>
    <name evidence="4" type="ORF">Bhyg_05659</name>
</gene>
<dbReference type="Pfam" id="PF03227">
    <property type="entry name" value="GILT"/>
    <property type="match status" value="1"/>
</dbReference>
<dbReference type="InterPro" id="IPR004911">
    <property type="entry name" value="Interferon-induced_GILT"/>
</dbReference>
<protein>
    <submittedName>
        <fullName evidence="4">GILT-like protein 1</fullName>
    </submittedName>
</protein>
<comment type="similarity">
    <text evidence="1">Belongs to the GILT family.</text>
</comment>
<dbReference type="OrthoDB" id="958254at2759"/>
<evidence type="ECO:0000256" key="3">
    <source>
        <dbReference type="SAM" id="SignalP"/>
    </source>
</evidence>
<feature type="signal peptide" evidence="3">
    <location>
        <begin position="1"/>
        <end position="20"/>
    </location>
</feature>
<dbReference type="PANTHER" id="PTHR13234">
    <property type="entry name" value="GAMMA-INTERFERON INDUCIBLE LYSOSOMAL THIOL REDUCTASE GILT"/>
    <property type="match status" value="1"/>
</dbReference>
<proteinExistence type="inferred from homology"/>
<dbReference type="EMBL" id="WJQU01000002">
    <property type="protein sequence ID" value="KAJ6640727.1"/>
    <property type="molecule type" value="Genomic_DNA"/>
</dbReference>
<dbReference type="AlphaFoldDB" id="A0A9Q0N0I7"/>
<keyword evidence="5" id="KW-1185">Reference proteome</keyword>
<evidence type="ECO:0000256" key="1">
    <source>
        <dbReference type="ARBA" id="ARBA00005679"/>
    </source>
</evidence>
<dbReference type="GO" id="GO:0016671">
    <property type="term" value="F:oxidoreductase activity, acting on a sulfur group of donors, disulfide as acceptor"/>
    <property type="evidence" value="ECO:0007669"/>
    <property type="project" value="InterPro"/>
</dbReference>
<evidence type="ECO:0000313" key="4">
    <source>
        <dbReference type="EMBL" id="KAJ6640727.1"/>
    </source>
</evidence>
<keyword evidence="3" id="KW-0732">Signal</keyword>
<organism evidence="4 5">
    <name type="scientific">Pseudolycoriella hygida</name>
    <dbReference type="NCBI Taxonomy" id="35572"/>
    <lineage>
        <taxon>Eukaryota</taxon>
        <taxon>Metazoa</taxon>
        <taxon>Ecdysozoa</taxon>
        <taxon>Arthropoda</taxon>
        <taxon>Hexapoda</taxon>
        <taxon>Insecta</taxon>
        <taxon>Pterygota</taxon>
        <taxon>Neoptera</taxon>
        <taxon>Endopterygota</taxon>
        <taxon>Diptera</taxon>
        <taxon>Nematocera</taxon>
        <taxon>Sciaroidea</taxon>
        <taxon>Sciaridae</taxon>
        <taxon>Pseudolycoriella</taxon>
    </lineage>
</organism>
<name>A0A9Q0N0I7_9DIPT</name>
<keyword evidence="2" id="KW-0325">Glycoprotein</keyword>
<comment type="caution">
    <text evidence="4">The sequence shown here is derived from an EMBL/GenBank/DDBJ whole genome shotgun (WGS) entry which is preliminary data.</text>
</comment>
<feature type="chain" id="PRO_5040142390" evidence="3">
    <location>
        <begin position="21"/>
        <end position="253"/>
    </location>
</feature>
<reference evidence="4" key="1">
    <citation type="submission" date="2022-07" db="EMBL/GenBank/DDBJ databases">
        <authorList>
            <person name="Trinca V."/>
            <person name="Uliana J.V.C."/>
            <person name="Torres T.T."/>
            <person name="Ward R.J."/>
            <person name="Monesi N."/>
        </authorList>
    </citation>
    <scope>NUCLEOTIDE SEQUENCE</scope>
    <source>
        <strain evidence="4">HSMRA1968</strain>
        <tissue evidence="4">Whole embryos</tissue>
    </source>
</reference>
<dbReference type="Proteomes" id="UP001151699">
    <property type="component" value="Chromosome B"/>
</dbReference>
<evidence type="ECO:0000313" key="5">
    <source>
        <dbReference type="Proteomes" id="UP001151699"/>
    </source>
</evidence>
<sequence length="253" mass="28656">MFPYARILLFMGIALGVTNSQDSDEFTSTTDFSRTEATPSKNISASNKLQIDIYYETLCPYSNKFFNEQFAPAYDTFKNYIVVRFVPSGSAEIINNGESFQCQHGPRECEGNAFHSCVLNYLHNDQDAQVKFITEKRCQINKRVRNVPLHNNRCLLAINLLGLHVSDCMSGPKRRELQLSAGKETLSIEGLRFVPTVVYNKEFDLEKAEDSTDDFRRIVCEELGSLQIESDELTKMCPEIQTTDTVTSTLTSV</sequence>
<accession>A0A9Q0N0I7</accession>
<evidence type="ECO:0000256" key="2">
    <source>
        <dbReference type="ARBA" id="ARBA00023180"/>
    </source>
</evidence>
<dbReference type="PANTHER" id="PTHR13234:SF68">
    <property type="entry name" value="GH19763P"/>
    <property type="match status" value="1"/>
</dbReference>